<dbReference type="InterPro" id="IPR009799">
    <property type="entry name" value="EthD_dom"/>
</dbReference>
<comment type="caution">
    <text evidence="2">The sequence shown here is derived from an EMBL/GenBank/DDBJ whole genome shotgun (WGS) entry which is preliminary data.</text>
</comment>
<name>X0XRE0_9ZZZZ</name>
<dbReference type="Gene3D" id="3.30.70.100">
    <property type="match status" value="1"/>
</dbReference>
<evidence type="ECO:0000259" key="1">
    <source>
        <dbReference type="Pfam" id="PF07110"/>
    </source>
</evidence>
<proteinExistence type="predicted"/>
<organism evidence="2">
    <name type="scientific">marine sediment metagenome</name>
    <dbReference type="NCBI Taxonomy" id="412755"/>
    <lineage>
        <taxon>unclassified sequences</taxon>
        <taxon>metagenomes</taxon>
        <taxon>ecological metagenomes</taxon>
    </lineage>
</organism>
<dbReference type="SUPFAM" id="SSF54909">
    <property type="entry name" value="Dimeric alpha+beta barrel"/>
    <property type="match status" value="1"/>
</dbReference>
<dbReference type="NCBIfam" id="TIGR02118">
    <property type="entry name" value="EthD family reductase"/>
    <property type="match status" value="1"/>
</dbReference>
<feature type="domain" description="EthD" evidence="1">
    <location>
        <begin position="11"/>
        <end position="90"/>
    </location>
</feature>
<accession>X0XRE0</accession>
<dbReference type="InterPro" id="IPR011008">
    <property type="entry name" value="Dimeric_a/b-barrel"/>
</dbReference>
<evidence type="ECO:0000313" key="2">
    <source>
        <dbReference type="EMBL" id="GAG27436.1"/>
    </source>
</evidence>
<protein>
    <recommendedName>
        <fullName evidence="1">EthD domain-containing protein</fullName>
    </recommendedName>
</protein>
<reference evidence="2" key="1">
    <citation type="journal article" date="2014" name="Front. Microbiol.">
        <title>High frequency of phylogenetically diverse reductive dehalogenase-homologous genes in deep subseafloor sedimentary metagenomes.</title>
        <authorList>
            <person name="Kawai M."/>
            <person name="Futagami T."/>
            <person name="Toyoda A."/>
            <person name="Takaki Y."/>
            <person name="Nishi S."/>
            <person name="Hori S."/>
            <person name="Arai W."/>
            <person name="Tsubouchi T."/>
            <person name="Morono Y."/>
            <person name="Uchiyama I."/>
            <person name="Ito T."/>
            <person name="Fujiyama A."/>
            <person name="Inagaki F."/>
            <person name="Takami H."/>
        </authorList>
    </citation>
    <scope>NUCLEOTIDE SEQUENCE</scope>
    <source>
        <strain evidence="2">Expedition CK06-06</strain>
    </source>
</reference>
<dbReference type="EMBL" id="BARS01031005">
    <property type="protein sequence ID" value="GAG27436.1"/>
    <property type="molecule type" value="Genomic_DNA"/>
</dbReference>
<dbReference type="Pfam" id="PF07110">
    <property type="entry name" value="EthD"/>
    <property type="match status" value="1"/>
</dbReference>
<dbReference type="AlphaFoldDB" id="X0XRE0"/>
<sequence>MQKLVFVLQLREDMSREEALRYWREVHGPIAAKVPGLRKYVQDPATAAPEGDLQFGGIAELWFDSPEAFRSAMASPEWRATIADVPNFAVREKSWGALVDEISFV</sequence>
<dbReference type="GO" id="GO:0016491">
    <property type="term" value="F:oxidoreductase activity"/>
    <property type="evidence" value="ECO:0007669"/>
    <property type="project" value="InterPro"/>
</dbReference>
<gene>
    <name evidence="2" type="ORF">S01H1_48290</name>
</gene>